<dbReference type="InterPro" id="IPR043728">
    <property type="entry name" value="DUF5671"/>
</dbReference>
<feature type="transmembrane region" description="Helical" evidence="1">
    <location>
        <begin position="168"/>
        <end position="186"/>
    </location>
</feature>
<feature type="transmembrane region" description="Helical" evidence="1">
    <location>
        <begin position="57"/>
        <end position="76"/>
    </location>
</feature>
<keyword evidence="1" id="KW-1133">Transmembrane helix</keyword>
<dbReference type="EMBL" id="KT007001">
    <property type="protein sequence ID" value="AKQ02562.1"/>
    <property type="molecule type" value="Genomic_DNA"/>
</dbReference>
<protein>
    <recommendedName>
        <fullName evidence="2">DUF5671 domain-containing protein</fullName>
    </recommendedName>
</protein>
<sequence>MEQKTGPRDIFLQFLSVISLYVAAGSFIALIFQYINYWIPDPLQAGYGYITSVFDSIRWSISILIVIFPVYAWTLWFMDKGYKEVPERMAMKSRKWLVYLTIFVAALLMIGDFVALVYQLLRGEFTSSFLLKVLTIILVAGAVFIYYLKEIKRQAGEDKNSLVKAVSYSTIAIVAISIVGGFFIVGSPKEERAYRFDEERISDLQMIQSEIVYFWQSKQKLPQDLSELNDSVRGFRVPMDPENPSDYIYRKTGNLSFDLCANFARASRSGLDRTTFEKPMPVGQPYDISGYWDHEAGQVCFQRTIDPQLFPPLNKNL</sequence>
<keyword evidence="1" id="KW-0472">Membrane</keyword>
<feature type="transmembrane region" description="Helical" evidence="1">
    <location>
        <begin position="96"/>
        <end position="117"/>
    </location>
</feature>
<dbReference type="Pfam" id="PF18920">
    <property type="entry name" value="DUF5671"/>
    <property type="match status" value="1"/>
</dbReference>
<evidence type="ECO:0000313" key="3">
    <source>
        <dbReference type="EMBL" id="AKQ02562.1"/>
    </source>
</evidence>
<feature type="transmembrane region" description="Helical" evidence="1">
    <location>
        <begin position="129"/>
        <end position="148"/>
    </location>
</feature>
<feature type="domain" description="DUF5671" evidence="2">
    <location>
        <begin position="10"/>
        <end position="146"/>
    </location>
</feature>
<name>A0A0H4T7V6_9BACT</name>
<dbReference type="AlphaFoldDB" id="A0A0H4T7V6"/>
<reference evidence="3" key="1">
    <citation type="journal article" date="2015" name="ISME J.">
        <title>Aquifer environment selects for microbial species cohorts in sediment and groundwater.</title>
        <authorList>
            <person name="Hug L.A."/>
            <person name="Thomas B.C."/>
            <person name="Brown C.T."/>
            <person name="Frischkorn K.R."/>
            <person name="Williams K.H."/>
            <person name="Tringe S.G."/>
            <person name="Banfield J.F."/>
        </authorList>
    </citation>
    <scope>NUCLEOTIDE SEQUENCE</scope>
</reference>
<organism evidence="3">
    <name type="scientific">uncultured Parcubacteria bacterium Rifle_16ft_4_minimus_37658</name>
    <dbReference type="NCBI Taxonomy" id="1665141"/>
    <lineage>
        <taxon>Bacteria</taxon>
        <taxon>Candidatus Parcubacteria</taxon>
        <taxon>environmental samples</taxon>
    </lineage>
</organism>
<keyword evidence="1" id="KW-0812">Transmembrane</keyword>
<accession>A0A0H4T7V6</accession>
<evidence type="ECO:0000256" key="1">
    <source>
        <dbReference type="SAM" id="Phobius"/>
    </source>
</evidence>
<proteinExistence type="predicted"/>
<evidence type="ECO:0000259" key="2">
    <source>
        <dbReference type="Pfam" id="PF18920"/>
    </source>
</evidence>
<feature type="transmembrane region" description="Helical" evidence="1">
    <location>
        <begin position="12"/>
        <end position="37"/>
    </location>
</feature>